<gene>
    <name evidence="5" type="ORF">GX50_07967</name>
</gene>
<evidence type="ECO:0000256" key="2">
    <source>
        <dbReference type="ARBA" id="ARBA00022827"/>
    </source>
</evidence>
<evidence type="ECO:0000313" key="5">
    <source>
        <dbReference type="EMBL" id="PGH29290.1"/>
    </source>
</evidence>
<dbReference type="GO" id="GO:0071949">
    <property type="term" value="F:FAD binding"/>
    <property type="evidence" value="ECO:0007669"/>
    <property type="project" value="InterPro"/>
</dbReference>
<evidence type="ECO:0000313" key="6">
    <source>
        <dbReference type="Proteomes" id="UP000226031"/>
    </source>
</evidence>
<dbReference type="InterPro" id="IPR036188">
    <property type="entry name" value="FAD/NAD-bd_sf"/>
</dbReference>
<comment type="caution">
    <text evidence="5">The sequence shown here is derived from an EMBL/GenBank/DDBJ whole genome shotgun (WGS) entry which is preliminary data.</text>
</comment>
<reference evidence="5 6" key="1">
    <citation type="submission" date="2017-10" db="EMBL/GenBank/DDBJ databases">
        <title>Comparative genomics in systemic dimorphic fungi from Ajellomycetaceae.</title>
        <authorList>
            <person name="Munoz J.F."/>
            <person name="Mcewen J.G."/>
            <person name="Clay O.K."/>
            <person name="Cuomo C.A."/>
        </authorList>
    </citation>
    <scope>NUCLEOTIDE SEQUENCE [LARGE SCALE GENOMIC DNA]</scope>
    <source>
        <strain evidence="5 6">UAMH4076</strain>
    </source>
</reference>
<dbReference type="PRINTS" id="PR00420">
    <property type="entry name" value="RNGMNOXGNASE"/>
</dbReference>
<accession>A0A2B7Z799</accession>
<feature type="domain" description="FAD-binding" evidence="4">
    <location>
        <begin position="121"/>
        <end position="370"/>
    </location>
</feature>
<protein>
    <submittedName>
        <fullName evidence="5">Salicylate hydroxylase</fullName>
    </submittedName>
</protein>
<dbReference type="EMBL" id="PDND01000256">
    <property type="protein sequence ID" value="PGH29290.1"/>
    <property type="molecule type" value="Genomic_DNA"/>
</dbReference>
<dbReference type="Gene3D" id="3.50.50.60">
    <property type="entry name" value="FAD/NAD(P)-binding domain"/>
    <property type="match status" value="1"/>
</dbReference>
<sequence length="425" mass="46273">MSESIRIAISGGGMAGASLLHALIKYPHLDVHIFESAAEFKEAGAAVGVARNGLAALNLISASAGQCLERAGAVPQRGVRFMLAQGEGRNSMIDEARDEDGQPLTSIVHRAAFLRELLNGVPPERLHASKRLERVKRAGDGDGPVTLHFTDGTTHECDILVGADGIHSTVRKIILGEGDPAVNPTNAGWWAIMALKPYADARSSLGDGPVNIDDAREYMWVGDGTYILHNILNQGQLVQFAICVYEKEGEASHKWRRMVSADEITKLYQDWPPHLKQAVNELLCDQPEQPAIYFWDHPPARTYVSGPICMMGDAAHATTPWQGSGCGMSFEDSLILSTLLGSAKTPAEALIALQVYDQVRRPRTQSIVESSRGTGLIMTGKGEKTGLDLEKLRQNTLPRWDFIIDFDNVKARDDAVEMMAAKLAK</sequence>
<dbReference type="AlphaFoldDB" id="A0A2B7Z799"/>
<keyword evidence="6" id="KW-1185">Reference proteome</keyword>
<keyword evidence="3" id="KW-0560">Oxidoreductase</keyword>
<evidence type="ECO:0000256" key="1">
    <source>
        <dbReference type="ARBA" id="ARBA00022630"/>
    </source>
</evidence>
<dbReference type="PANTHER" id="PTHR46720">
    <property type="entry name" value="HYDROXYLASE, PUTATIVE (AFU_ORTHOLOGUE AFUA_3G01460)-RELATED"/>
    <property type="match status" value="1"/>
</dbReference>
<dbReference type="Proteomes" id="UP000226031">
    <property type="component" value="Unassembled WGS sequence"/>
</dbReference>
<dbReference type="SUPFAM" id="SSF51905">
    <property type="entry name" value="FAD/NAD(P)-binding domain"/>
    <property type="match status" value="1"/>
</dbReference>
<dbReference type="Pfam" id="PF01494">
    <property type="entry name" value="FAD_binding_3"/>
    <property type="match status" value="1"/>
</dbReference>
<dbReference type="VEuPathDB" id="FungiDB:EMCG_03917"/>
<name>A0A2B7Z799_9EURO</name>
<dbReference type="VEuPathDB" id="FungiDB:EMCG_03916"/>
<evidence type="ECO:0000259" key="4">
    <source>
        <dbReference type="Pfam" id="PF01494"/>
    </source>
</evidence>
<dbReference type="GO" id="GO:0016491">
    <property type="term" value="F:oxidoreductase activity"/>
    <property type="evidence" value="ECO:0007669"/>
    <property type="project" value="UniProtKB-KW"/>
</dbReference>
<evidence type="ECO:0000256" key="3">
    <source>
        <dbReference type="ARBA" id="ARBA00023002"/>
    </source>
</evidence>
<organism evidence="5 6">
    <name type="scientific">[Emmonsia] crescens</name>
    <dbReference type="NCBI Taxonomy" id="73230"/>
    <lineage>
        <taxon>Eukaryota</taxon>
        <taxon>Fungi</taxon>
        <taxon>Dikarya</taxon>
        <taxon>Ascomycota</taxon>
        <taxon>Pezizomycotina</taxon>
        <taxon>Eurotiomycetes</taxon>
        <taxon>Eurotiomycetidae</taxon>
        <taxon>Onygenales</taxon>
        <taxon>Ajellomycetaceae</taxon>
        <taxon>Emergomyces</taxon>
    </lineage>
</organism>
<dbReference type="InterPro" id="IPR051104">
    <property type="entry name" value="FAD_monoxygenase"/>
</dbReference>
<keyword evidence="1" id="KW-0285">Flavoprotein</keyword>
<dbReference type="InterPro" id="IPR002938">
    <property type="entry name" value="FAD-bd"/>
</dbReference>
<dbReference type="GO" id="GO:0044550">
    <property type="term" value="P:secondary metabolite biosynthetic process"/>
    <property type="evidence" value="ECO:0007669"/>
    <property type="project" value="TreeGrafter"/>
</dbReference>
<proteinExistence type="predicted"/>
<dbReference type="PANTHER" id="PTHR46720:SF3">
    <property type="entry name" value="FAD-BINDING DOMAIN-CONTAINING PROTEIN-RELATED"/>
    <property type="match status" value="1"/>
</dbReference>
<keyword evidence="2" id="KW-0274">FAD</keyword>
<dbReference type="STRING" id="73230.A0A2B7Z799"/>